<organism evidence="6 7">
    <name type="scientific">Tardiphaga robiniae</name>
    <dbReference type="NCBI Taxonomy" id="943830"/>
    <lineage>
        <taxon>Bacteria</taxon>
        <taxon>Pseudomonadati</taxon>
        <taxon>Pseudomonadota</taxon>
        <taxon>Alphaproteobacteria</taxon>
        <taxon>Hyphomicrobiales</taxon>
        <taxon>Nitrobacteraceae</taxon>
        <taxon>Tardiphaga</taxon>
    </lineage>
</organism>
<dbReference type="KEGG" id="trb:HB776_09350"/>
<accession>A0A7G6TXE0</accession>
<reference evidence="7" key="1">
    <citation type="journal article" date="2020" name="Mol. Plant Microbe">
        <title>Rhizobial microsymbionts of the narrowly endemic Oxytropis species growing in Kamchatka are characterized by significant genetic diversity and possess a set of genes that are associated with T3SS and T6SS secretion systems and can affect the development of symbiosis.</title>
        <authorList>
            <person name="Safronova V."/>
            <person name="Guro P."/>
            <person name="Sazanova A."/>
            <person name="Kuznetsova I."/>
            <person name="Belimov A."/>
            <person name="Yakubov V."/>
            <person name="Chirak E."/>
            <person name="Afonin A."/>
            <person name="Gogolev Y."/>
            <person name="Andronov E."/>
            <person name="Tikhonovich I."/>
        </authorList>
    </citation>
    <scope>NUCLEOTIDE SEQUENCE [LARGE SCALE GENOMIC DNA]</scope>
    <source>
        <strain evidence="7">581</strain>
    </source>
</reference>
<keyword evidence="1" id="KW-0805">Transcription regulation</keyword>
<proteinExistence type="predicted"/>
<feature type="domain" description="Cyclic nucleotide-binding" evidence="4">
    <location>
        <begin position="72"/>
        <end position="175"/>
    </location>
</feature>
<evidence type="ECO:0000256" key="3">
    <source>
        <dbReference type="ARBA" id="ARBA00023163"/>
    </source>
</evidence>
<dbReference type="InterPro" id="IPR000595">
    <property type="entry name" value="cNMP-bd_dom"/>
</dbReference>
<name>A0A7G6TXE0_9BRAD</name>
<dbReference type="GO" id="GO:0003677">
    <property type="term" value="F:DNA binding"/>
    <property type="evidence" value="ECO:0007669"/>
    <property type="project" value="UniProtKB-KW"/>
</dbReference>
<dbReference type="PANTHER" id="PTHR24567:SF68">
    <property type="entry name" value="DNA-BINDING TRANSCRIPTIONAL DUAL REGULATOR CRP"/>
    <property type="match status" value="1"/>
</dbReference>
<evidence type="ECO:0000256" key="2">
    <source>
        <dbReference type="ARBA" id="ARBA00023125"/>
    </source>
</evidence>
<dbReference type="InterPro" id="IPR036390">
    <property type="entry name" value="WH_DNA-bd_sf"/>
</dbReference>
<dbReference type="InterPro" id="IPR018490">
    <property type="entry name" value="cNMP-bd_dom_sf"/>
</dbReference>
<evidence type="ECO:0000313" key="6">
    <source>
        <dbReference type="EMBL" id="QND71422.1"/>
    </source>
</evidence>
<evidence type="ECO:0000313" key="7">
    <source>
        <dbReference type="Proteomes" id="UP000515291"/>
    </source>
</evidence>
<dbReference type="PANTHER" id="PTHR24567">
    <property type="entry name" value="CRP FAMILY TRANSCRIPTIONAL REGULATORY PROTEIN"/>
    <property type="match status" value="1"/>
</dbReference>
<evidence type="ECO:0000256" key="1">
    <source>
        <dbReference type="ARBA" id="ARBA00023015"/>
    </source>
</evidence>
<dbReference type="GO" id="GO:0003700">
    <property type="term" value="F:DNA-binding transcription factor activity"/>
    <property type="evidence" value="ECO:0007669"/>
    <property type="project" value="TreeGrafter"/>
</dbReference>
<sequence length="288" mass="31187">MTSLKALSDSREAYLPATAVSLRGGHACRTSSSSLGVASGRSIATAPAVGQSDLSALFMSETIDDLNDGAHFLDRLTVEECAQIRESGRQFTVRQGEAIFSQGAHHQGIFIIERGQVRVFYTAPTGREITLAYWTPGHFIGGPAISGGGTHMWSGVAIEDCDITHLSSATLQALLLRMPTFALALIDGLVAKGKCYSSMAQMLGTRSVIERLAQYILNLSELYGVADGDAVVINRKVTHDQIAAMVGSTRQWVTMMLKRFHAKRIVSIDGGVIRIHRLDQLEQILLKD</sequence>
<dbReference type="Gene3D" id="2.60.120.10">
    <property type="entry name" value="Jelly Rolls"/>
    <property type="match status" value="1"/>
</dbReference>
<dbReference type="Proteomes" id="UP000515291">
    <property type="component" value="Chromosome"/>
</dbReference>
<dbReference type="InterPro" id="IPR036388">
    <property type="entry name" value="WH-like_DNA-bd_sf"/>
</dbReference>
<dbReference type="EMBL" id="CP050292">
    <property type="protein sequence ID" value="QND71422.1"/>
    <property type="molecule type" value="Genomic_DNA"/>
</dbReference>
<dbReference type="InterPro" id="IPR014710">
    <property type="entry name" value="RmlC-like_jellyroll"/>
</dbReference>
<dbReference type="SUPFAM" id="SSF46785">
    <property type="entry name" value="Winged helix' DNA-binding domain"/>
    <property type="match status" value="1"/>
</dbReference>
<dbReference type="SMART" id="SM00100">
    <property type="entry name" value="cNMP"/>
    <property type="match status" value="1"/>
</dbReference>
<dbReference type="InterPro" id="IPR050397">
    <property type="entry name" value="Env_Response_Regulators"/>
</dbReference>
<dbReference type="CDD" id="cd00038">
    <property type="entry name" value="CAP_ED"/>
    <property type="match status" value="1"/>
</dbReference>
<feature type="domain" description="HTH crp-type" evidence="5">
    <location>
        <begin position="206"/>
        <end position="279"/>
    </location>
</feature>
<dbReference type="Pfam" id="PF00027">
    <property type="entry name" value="cNMP_binding"/>
    <property type="match status" value="1"/>
</dbReference>
<dbReference type="SMART" id="SM00419">
    <property type="entry name" value="HTH_CRP"/>
    <property type="match status" value="1"/>
</dbReference>
<evidence type="ECO:0000259" key="4">
    <source>
        <dbReference type="PROSITE" id="PS50042"/>
    </source>
</evidence>
<evidence type="ECO:0000259" key="5">
    <source>
        <dbReference type="PROSITE" id="PS51063"/>
    </source>
</evidence>
<dbReference type="Gene3D" id="1.10.10.10">
    <property type="entry name" value="Winged helix-like DNA-binding domain superfamily/Winged helix DNA-binding domain"/>
    <property type="match status" value="1"/>
</dbReference>
<dbReference type="GO" id="GO:0005829">
    <property type="term" value="C:cytosol"/>
    <property type="evidence" value="ECO:0007669"/>
    <property type="project" value="TreeGrafter"/>
</dbReference>
<dbReference type="SUPFAM" id="SSF51206">
    <property type="entry name" value="cAMP-binding domain-like"/>
    <property type="match status" value="1"/>
</dbReference>
<dbReference type="InterPro" id="IPR012318">
    <property type="entry name" value="HTH_CRP"/>
</dbReference>
<keyword evidence="2" id="KW-0238">DNA-binding</keyword>
<protein>
    <submittedName>
        <fullName evidence="6">Crp/Fnr family transcriptional regulator</fullName>
    </submittedName>
</protein>
<dbReference type="AlphaFoldDB" id="A0A7G6TXE0"/>
<dbReference type="PROSITE" id="PS51063">
    <property type="entry name" value="HTH_CRP_2"/>
    <property type="match status" value="1"/>
</dbReference>
<gene>
    <name evidence="6" type="ORF">HB776_09350</name>
</gene>
<keyword evidence="3" id="KW-0804">Transcription</keyword>
<dbReference type="PROSITE" id="PS50042">
    <property type="entry name" value="CNMP_BINDING_3"/>
    <property type="match status" value="1"/>
</dbReference>
<dbReference type="Pfam" id="PF13545">
    <property type="entry name" value="HTH_Crp_2"/>
    <property type="match status" value="1"/>
</dbReference>